<name>D8P944_9BACT</name>
<protein>
    <submittedName>
        <fullName evidence="3">Uncharacterized protein</fullName>
    </submittedName>
</protein>
<feature type="compositionally biased region" description="Basic and acidic residues" evidence="2">
    <location>
        <begin position="208"/>
        <end position="224"/>
    </location>
</feature>
<feature type="region of interest" description="Disordered" evidence="2">
    <location>
        <begin position="208"/>
        <end position="235"/>
    </location>
</feature>
<reference evidence="3 4" key="1">
    <citation type="journal article" date="2010" name="Proc. Natl. Acad. Sci. U.S.A.">
        <title>A Nitrospira metagenome illuminates the physiology and evolution of globally important nitrite-oxidizing bacteria.</title>
        <authorList>
            <person name="Lucker S."/>
            <person name="Wagner M."/>
            <person name="Maixner F."/>
            <person name="Pelletier E."/>
            <person name="Koch H."/>
            <person name="Vacherie B."/>
            <person name="Rattei T."/>
            <person name="Sinninghe Damste J."/>
            <person name="Spieck E."/>
            <person name="Le Paslier D."/>
            <person name="Daims H."/>
        </authorList>
    </citation>
    <scope>NUCLEOTIDE SEQUENCE [LARGE SCALE GENOMIC DNA]</scope>
</reference>
<feature type="compositionally biased region" description="Polar residues" evidence="2">
    <location>
        <begin position="225"/>
        <end position="235"/>
    </location>
</feature>
<dbReference type="AlphaFoldDB" id="D8P944"/>
<gene>
    <name evidence="3" type="ORF">NIDE4366</name>
</gene>
<keyword evidence="1" id="KW-0175">Coiled coil</keyword>
<dbReference type="HOGENOM" id="CLU_1178520_0_0_0"/>
<dbReference type="Proteomes" id="UP000001660">
    <property type="component" value="Chromosome"/>
</dbReference>
<dbReference type="OrthoDB" id="9820867at2"/>
<dbReference type="STRING" id="330214.NIDE4366"/>
<evidence type="ECO:0000313" key="3">
    <source>
        <dbReference type="EMBL" id="CBK44026.1"/>
    </source>
</evidence>
<dbReference type="KEGG" id="nde:NIDE4366"/>
<organism evidence="3 4">
    <name type="scientific">Nitrospira defluvii</name>
    <dbReference type="NCBI Taxonomy" id="330214"/>
    <lineage>
        <taxon>Bacteria</taxon>
        <taxon>Pseudomonadati</taxon>
        <taxon>Nitrospirota</taxon>
        <taxon>Nitrospiria</taxon>
        <taxon>Nitrospirales</taxon>
        <taxon>Nitrospiraceae</taxon>
        <taxon>Nitrospira</taxon>
    </lineage>
</organism>
<keyword evidence="4" id="KW-1185">Reference proteome</keyword>
<sequence length="235" mass="26810">MKRKQQRLAEKPIHLLTFAPDKGDKGAANPFAPSPLRAAIGKVFVKLEDMTERFEDWCQYGSSEDRTEQPLGQRVSKWLGAPVARHIEHEVQAEHGLLPARRWDGAVGDLIFRLRDRAGFVQRALTAQARELKEWVIEHTRSTQAEVDQLREQVSTQQVQVEELTAQLQDLRALVTSQQKVLMYMGKDMELAQPAELQLSLVPSRAIPYRDRDKKSSRDRREASTEASQTPYLNA</sequence>
<dbReference type="EMBL" id="FP929003">
    <property type="protein sequence ID" value="CBK44026.1"/>
    <property type="molecule type" value="Genomic_DNA"/>
</dbReference>
<evidence type="ECO:0000256" key="2">
    <source>
        <dbReference type="SAM" id="MobiDB-lite"/>
    </source>
</evidence>
<feature type="coiled-coil region" evidence="1">
    <location>
        <begin position="147"/>
        <end position="181"/>
    </location>
</feature>
<evidence type="ECO:0000313" key="4">
    <source>
        <dbReference type="Proteomes" id="UP000001660"/>
    </source>
</evidence>
<proteinExistence type="predicted"/>
<accession>D8P944</accession>
<evidence type="ECO:0000256" key="1">
    <source>
        <dbReference type="SAM" id="Coils"/>
    </source>
</evidence>